<proteinExistence type="predicted"/>
<dbReference type="AlphaFoldDB" id="A0A6G3T3W6"/>
<protein>
    <submittedName>
        <fullName evidence="2">Uncharacterized protein</fullName>
    </submittedName>
</protein>
<feature type="compositionally biased region" description="Low complexity" evidence="1">
    <location>
        <begin position="54"/>
        <end position="79"/>
    </location>
</feature>
<organism evidence="2">
    <name type="scientific">Streptomyces anulatus</name>
    <name type="common">Streptomyces chrysomallus</name>
    <dbReference type="NCBI Taxonomy" id="1892"/>
    <lineage>
        <taxon>Bacteria</taxon>
        <taxon>Bacillati</taxon>
        <taxon>Actinomycetota</taxon>
        <taxon>Actinomycetes</taxon>
        <taxon>Kitasatosporales</taxon>
        <taxon>Streptomycetaceae</taxon>
        <taxon>Streptomyces</taxon>
    </lineage>
</organism>
<evidence type="ECO:0000256" key="1">
    <source>
        <dbReference type="SAM" id="MobiDB-lite"/>
    </source>
</evidence>
<reference evidence="2" key="1">
    <citation type="submission" date="2020-01" db="EMBL/GenBank/DDBJ databases">
        <title>Insect and environment-associated Actinomycetes.</title>
        <authorList>
            <person name="Currrie C."/>
            <person name="Chevrette M."/>
            <person name="Carlson C."/>
            <person name="Stubbendieck R."/>
            <person name="Wendt-Pienkowski E."/>
        </authorList>
    </citation>
    <scope>NUCLEOTIDE SEQUENCE</scope>
    <source>
        <strain evidence="2">SID505</strain>
    </source>
</reference>
<feature type="region of interest" description="Disordered" evidence="1">
    <location>
        <begin position="52"/>
        <end position="79"/>
    </location>
</feature>
<dbReference type="RefSeq" id="WP_164261884.1">
    <property type="nucleotide sequence ID" value="NZ_JAAGMK010001082.1"/>
</dbReference>
<name>A0A6G3T3W6_STRAQ</name>
<comment type="caution">
    <text evidence="2">The sequence shown here is derived from an EMBL/GenBank/DDBJ whole genome shotgun (WGS) entry which is preliminary data.</text>
</comment>
<accession>A0A6G3T3W6</accession>
<gene>
    <name evidence="2" type="ORF">G3I43_38385</name>
</gene>
<sequence>MDTQGAAPAPREIDASGLPMDRAQALVLDELRALTERAEPFAAILLMPAPPETRTPAASASASASASESAASASGTSTADRVRTLKLIRPGLTALCRGLAFVAPADIPAERADAIHSGEQLWGCPTMATQDVTAARAWAGARVGA</sequence>
<dbReference type="EMBL" id="JAAGMK010001082">
    <property type="protein sequence ID" value="NEB89976.1"/>
    <property type="molecule type" value="Genomic_DNA"/>
</dbReference>
<evidence type="ECO:0000313" key="2">
    <source>
        <dbReference type="EMBL" id="NEB89976.1"/>
    </source>
</evidence>